<name>A0A1S8B9P8_9PEZI</name>
<keyword evidence="2" id="KW-0808">Transferase</keyword>
<dbReference type="GO" id="GO:0008757">
    <property type="term" value="F:S-adenosylmethionine-dependent methyltransferase activity"/>
    <property type="evidence" value="ECO:0007669"/>
    <property type="project" value="InterPro"/>
</dbReference>
<dbReference type="STRING" id="420778.A0A1S8B9P8"/>
<evidence type="ECO:0000313" key="2">
    <source>
        <dbReference type="EMBL" id="OMP84249.1"/>
    </source>
</evidence>
<dbReference type="Proteomes" id="UP000190776">
    <property type="component" value="Unassembled WGS sequence"/>
</dbReference>
<dbReference type="Gene3D" id="3.40.50.150">
    <property type="entry name" value="Vaccinia Virus protein VP39"/>
    <property type="match status" value="1"/>
</dbReference>
<feature type="non-terminal residue" evidence="2">
    <location>
        <position position="1"/>
    </location>
</feature>
<dbReference type="OrthoDB" id="540004at2759"/>
<sequence>LVHSARGRILELGPGPGNQLQRFDPSHVTTIFGVEPNPYYGSFIAAKLEKLIGLRDKYELLTCGIEDSDVLRKAGVEEGSLDAVVSVQVLCAVRDVRGVVREAWRLLRPGGVFVFWEHGRSGDEGTAVAQACLNPAWSAFVGCSMRRDIKADILDAGEWENPDEIEVADDPYTCLPRIWGVLRKKA</sequence>
<dbReference type="PANTHER" id="PTHR45036:SF1">
    <property type="entry name" value="METHYLTRANSFERASE LIKE 7A"/>
    <property type="match status" value="1"/>
</dbReference>
<dbReference type="PANTHER" id="PTHR45036">
    <property type="entry name" value="METHYLTRANSFERASE LIKE 7B"/>
    <property type="match status" value="1"/>
</dbReference>
<dbReference type="Pfam" id="PF08241">
    <property type="entry name" value="Methyltransf_11"/>
    <property type="match status" value="1"/>
</dbReference>
<proteinExistence type="predicted"/>
<dbReference type="InterPro" id="IPR029063">
    <property type="entry name" value="SAM-dependent_MTases_sf"/>
</dbReference>
<keyword evidence="2" id="KW-0489">Methyltransferase</keyword>
<dbReference type="SUPFAM" id="SSF53335">
    <property type="entry name" value="S-adenosyl-L-methionine-dependent methyltransferases"/>
    <property type="match status" value="1"/>
</dbReference>
<evidence type="ECO:0000313" key="3">
    <source>
        <dbReference type="Proteomes" id="UP000190776"/>
    </source>
</evidence>
<dbReference type="EMBL" id="MSZU01000098">
    <property type="protein sequence ID" value="OMP84249.1"/>
    <property type="molecule type" value="Genomic_DNA"/>
</dbReference>
<protein>
    <submittedName>
        <fullName evidence="2">Methyltransferase-like protein 7B</fullName>
    </submittedName>
</protein>
<feature type="domain" description="Methyltransferase type 11" evidence="1">
    <location>
        <begin position="10"/>
        <end position="115"/>
    </location>
</feature>
<gene>
    <name evidence="2" type="ORF">BK809_0000054</name>
</gene>
<dbReference type="AlphaFoldDB" id="A0A1S8B9P8"/>
<evidence type="ECO:0000259" key="1">
    <source>
        <dbReference type="Pfam" id="PF08241"/>
    </source>
</evidence>
<dbReference type="CDD" id="cd02440">
    <property type="entry name" value="AdoMet_MTases"/>
    <property type="match status" value="1"/>
</dbReference>
<organism evidence="2 3">
    <name type="scientific">Diplodia seriata</name>
    <dbReference type="NCBI Taxonomy" id="420778"/>
    <lineage>
        <taxon>Eukaryota</taxon>
        <taxon>Fungi</taxon>
        <taxon>Dikarya</taxon>
        <taxon>Ascomycota</taxon>
        <taxon>Pezizomycotina</taxon>
        <taxon>Dothideomycetes</taxon>
        <taxon>Dothideomycetes incertae sedis</taxon>
        <taxon>Botryosphaeriales</taxon>
        <taxon>Botryosphaeriaceae</taxon>
        <taxon>Diplodia</taxon>
    </lineage>
</organism>
<dbReference type="GO" id="GO:0032259">
    <property type="term" value="P:methylation"/>
    <property type="evidence" value="ECO:0007669"/>
    <property type="project" value="UniProtKB-KW"/>
</dbReference>
<comment type="caution">
    <text evidence="2">The sequence shown here is derived from an EMBL/GenBank/DDBJ whole genome shotgun (WGS) entry which is preliminary data.</text>
</comment>
<dbReference type="InterPro" id="IPR013216">
    <property type="entry name" value="Methyltransf_11"/>
</dbReference>
<dbReference type="InterPro" id="IPR052356">
    <property type="entry name" value="Thiol_S-MT"/>
</dbReference>
<reference evidence="2 3" key="1">
    <citation type="submission" date="2017-01" db="EMBL/GenBank/DDBJ databases">
        <title>Draft genome sequence of Diplodia seriata F98.1, a fungal species involved in grapevine trunk diseases.</title>
        <authorList>
            <person name="Robert-Siegwald G."/>
            <person name="Vallet J."/>
            <person name="Abou-Mansour E."/>
            <person name="Xu J."/>
            <person name="Rey P."/>
            <person name="Bertsch C."/>
            <person name="Rego C."/>
            <person name="Larignon P."/>
            <person name="Fontaine F."/>
            <person name="Lebrun M.-H."/>
        </authorList>
    </citation>
    <scope>NUCLEOTIDE SEQUENCE [LARGE SCALE GENOMIC DNA]</scope>
    <source>
        <strain evidence="2 3">F98.1</strain>
    </source>
</reference>
<accession>A0A1S8B9P8</accession>